<keyword evidence="9 13" id="KW-1133">Transmembrane helix</keyword>
<dbReference type="Pfam" id="PF00335">
    <property type="entry name" value="Tetraspanin"/>
    <property type="match status" value="1"/>
</dbReference>
<evidence type="ECO:0000256" key="1">
    <source>
        <dbReference type="ARBA" id="ARBA00004496"/>
    </source>
</evidence>
<feature type="transmembrane region" description="Helical" evidence="13">
    <location>
        <begin position="20"/>
        <end position="44"/>
    </location>
</feature>
<dbReference type="PIRSF" id="PIRSF002419">
    <property type="entry name" value="Tetraspanin"/>
    <property type="match status" value="1"/>
</dbReference>
<keyword evidence="7 13" id="KW-0812">Transmembrane</keyword>
<dbReference type="PANTHER" id="PTHR19282:SF489">
    <property type="entry name" value="TETRASPANIN-RELATED"/>
    <property type="match status" value="1"/>
</dbReference>
<keyword evidence="6" id="KW-0963">Cytoplasm</keyword>
<dbReference type="GO" id="GO:0019899">
    <property type="term" value="F:enzyme binding"/>
    <property type="evidence" value="ECO:0007669"/>
    <property type="project" value="UniProtKB-ARBA"/>
</dbReference>
<comment type="subcellular location">
    <subcellularLocation>
        <location evidence="2">Cell junction</location>
        <location evidence="2">Adherens junction</location>
    </subcellularLocation>
    <subcellularLocation>
        <location evidence="3">Cell membrane</location>
        <topology evidence="3">Multi-pass membrane protein</topology>
    </subcellularLocation>
    <subcellularLocation>
        <location evidence="1">Cytoplasm</location>
    </subcellularLocation>
    <subcellularLocation>
        <location evidence="13">Membrane</location>
        <topology evidence="13">Multi-pass membrane protein</topology>
    </subcellularLocation>
</comment>
<dbReference type="GO" id="GO:0005886">
    <property type="term" value="C:plasma membrane"/>
    <property type="evidence" value="ECO:0007669"/>
    <property type="project" value="UniProtKB-SubCell"/>
</dbReference>
<keyword evidence="8" id="KW-0965">Cell junction</keyword>
<dbReference type="GO" id="GO:0072659">
    <property type="term" value="P:protein localization to plasma membrane"/>
    <property type="evidence" value="ECO:0007669"/>
    <property type="project" value="UniProtKB-ARBA"/>
</dbReference>
<reference evidence="15" key="2">
    <citation type="submission" date="2018-07" db="EMBL/GenBank/DDBJ databases">
        <authorList>
            <person name="Quirk P.G."/>
            <person name="Krulwich T.A."/>
        </authorList>
    </citation>
    <scope>NUCLEOTIDE SEQUENCE</scope>
</reference>
<comment type="caution">
    <text evidence="13">Lacks conserved residue(s) required for the propagation of feature annotation.</text>
</comment>
<dbReference type="GO" id="GO:0046930">
    <property type="term" value="C:pore complex"/>
    <property type="evidence" value="ECO:0007669"/>
    <property type="project" value="UniProtKB-ARBA"/>
</dbReference>
<evidence type="ECO:0000256" key="5">
    <source>
        <dbReference type="ARBA" id="ARBA00022475"/>
    </source>
</evidence>
<dbReference type="EMBL" id="UFQS01000197">
    <property type="protein sequence ID" value="SSX01200.1"/>
    <property type="molecule type" value="Genomic_DNA"/>
</dbReference>
<keyword evidence="5" id="KW-1003">Cell membrane</keyword>
<feature type="transmembrane region" description="Helical" evidence="13">
    <location>
        <begin position="64"/>
        <end position="88"/>
    </location>
</feature>
<dbReference type="GO" id="GO:0005912">
    <property type="term" value="C:adherens junction"/>
    <property type="evidence" value="ECO:0007669"/>
    <property type="project" value="UniProtKB-SubCell"/>
</dbReference>
<evidence type="ECO:0000256" key="8">
    <source>
        <dbReference type="ARBA" id="ARBA00022949"/>
    </source>
</evidence>
<proteinExistence type="inferred from homology"/>
<dbReference type="InterPro" id="IPR000301">
    <property type="entry name" value="Tetraspanin_animals"/>
</dbReference>
<name>A0A336KJK3_CULSO</name>
<accession>A0A336KJK3</accession>
<dbReference type="PROSITE" id="PS00421">
    <property type="entry name" value="TM4_1"/>
    <property type="match status" value="1"/>
</dbReference>
<keyword evidence="12" id="KW-0325">Glycoprotein</keyword>
<dbReference type="VEuPathDB" id="VectorBase:CSON004799"/>
<organism evidence="14">
    <name type="scientific">Culicoides sonorensis</name>
    <name type="common">Biting midge</name>
    <dbReference type="NCBI Taxonomy" id="179676"/>
    <lineage>
        <taxon>Eukaryota</taxon>
        <taxon>Metazoa</taxon>
        <taxon>Ecdysozoa</taxon>
        <taxon>Arthropoda</taxon>
        <taxon>Hexapoda</taxon>
        <taxon>Insecta</taxon>
        <taxon>Pterygota</taxon>
        <taxon>Neoptera</taxon>
        <taxon>Endopterygota</taxon>
        <taxon>Diptera</taxon>
        <taxon>Nematocera</taxon>
        <taxon>Chironomoidea</taxon>
        <taxon>Ceratopogonidae</taxon>
        <taxon>Ceratopogoninae</taxon>
        <taxon>Culicoides</taxon>
        <taxon>Monoculicoides</taxon>
    </lineage>
</organism>
<evidence type="ECO:0000256" key="2">
    <source>
        <dbReference type="ARBA" id="ARBA00004536"/>
    </source>
</evidence>
<dbReference type="FunFam" id="1.10.1450.10:FF:000007">
    <property type="entry name" value="Tetraspanin"/>
    <property type="match status" value="1"/>
</dbReference>
<dbReference type="InterPro" id="IPR018499">
    <property type="entry name" value="Tetraspanin/Peripherin"/>
</dbReference>
<keyword evidence="10 13" id="KW-0472">Membrane</keyword>
<evidence type="ECO:0000256" key="3">
    <source>
        <dbReference type="ARBA" id="ARBA00004651"/>
    </source>
</evidence>
<dbReference type="GO" id="GO:0065003">
    <property type="term" value="P:protein-containing complex assembly"/>
    <property type="evidence" value="ECO:0007669"/>
    <property type="project" value="UniProtKB-ARBA"/>
</dbReference>
<dbReference type="InterPro" id="IPR018503">
    <property type="entry name" value="Tetraspanin_CS"/>
</dbReference>
<evidence type="ECO:0000256" key="4">
    <source>
        <dbReference type="ARBA" id="ARBA00006840"/>
    </source>
</evidence>
<protein>
    <recommendedName>
        <fullName evidence="13">Tetraspanin</fullName>
    </recommendedName>
</protein>
<dbReference type="CDD" id="cd03158">
    <property type="entry name" value="penumbra_like_LEL"/>
    <property type="match status" value="1"/>
</dbReference>
<dbReference type="PANTHER" id="PTHR19282">
    <property type="entry name" value="TETRASPANIN"/>
    <property type="match status" value="1"/>
</dbReference>
<evidence type="ECO:0000256" key="6">
    <source>
        <dbReference type="ARBA" id="ARBA00022490"/>
    </source>
</evidence>
<dbReference type="GO" id="GO:0051604">
    <property type="term" value="P:protein maturation"/>
    <property type="evidence" value="ECO:0007669"/>
    <property type="project" value="UniProtKB-ARBA"/>
</dbReference>
<evidence type="ECO:0000256" key="11">
    <source>
        <dbReference type="ARBA" id="ARBA00023157"/>
    </source>
</evidence>
<evidence type="ECO:0000313" key="14">
    <source>
        <dbReference type="EMBL" id="SSX01200.1"/>
    </source>
</evidence>
<feature type="transmembrane region" description="Helical" evidence="13">
    <location>
        <begin position="100"/>
        <end position="122"/>
    </location>
</feature>
<dbReference type="PRINTS" id="PR00259">
    <property type="entry name" value="TMFOUR"/>
</dbReference>
<evidence type="ECO:0000256" key="13">
    <source>
        <dbReference type="RuleBase" id="RU361218"/>
    </source>
</evidence>
<evidence type="ECO:0000256" key="12">
    <source>
        <dbReference type="ARBA" id="ARBA00023180"/>
    </source>
</evidence>
<dbReference type="AlphaFoldDB" id="A0A336KJK3"/>
<dbReference type="EMBL" id="UFQT01000197">
    <property type="protein sequence ID" value="SSX21580.1"/>
    <property type="molecule type" value="Genomic_DNA"/>
</dbReference>
<dbReference type="GO" id="GO:0005737">
    <property type="term" value="C:cytoplasm"/>
    <property type="evidence" value="ECO:0007669"/>
    <property type="project" value="UniProtKB-SubCell"/>
</dbReference>
<comment type="similarity">
    <text evidence="4 13">Belongs to the tetraspanin (TM4SF) family.</text>
</comment>
<gene>
    <name evidence="14" type="primary">CSON004799</name>
</gene>
<dbReference type="SUPFAM" id="SSF48652">
    <property type="entry name" value="Tetraspanin"/>
    <property type="match status" value="1"/>
</dbReference>
<evidence type="ECO:0000256" key="9">
    <source>
        <dbReference type="ARBA" id="ARBA00022989"/>
    </source>
</evidence>
<evidence type="ECO:0000313" key="15">
    <source>
        <dbReference type="EMBL" id="SSX21580.1"/>
    </source>
</evidence>
<dbReference type="InterPro" id="IPR008952">
    <property type="entry name" value="Tetraspanin_EC2_sf"/>
</dbReference>
<evidence type="ECO:0000256" key="10">
    <source>
        <dbReference type="ARBA" id="ARBA00023136"/>
    </source>
</evidence>
<dbReference type="OMA" id="INPWIRY"/>
<reference evidence="14" key="1">
    <citation type="submission" date="2018-04" db="EMBL/GenBank/DDBJ databases">
        <authorList>
            <person name="Go L.Y."/>
            <person name="Mitchell J.A."/>
        </authorList>
    </citation>
    <scope>NUCLEOTIDE SEQUENCE</scope>
    <source>
        <tissue evidence="14">Whole organism</tissue>
    </source>
</reference>
<evidence type="ECO:0000256" key="7">
    <source>
        <dbReference type="ARBA" id="ARBA00022692"/>
    </source>
</evidence>
<sequence>MPPAHYRYPTHNFTYVSSCVKYMIFLLNFIFWLFGGLLIGIGFYALIDKFHSTGFLKLDTIYDIILNVSIMMIIAGAVVFVVSFAGCLGALRENTCLLKFYSMCLLLFFLCEMGIAIVAFVFPHTMNGILEEKFTDKIITSYRDDPDLQNFIDFAQQEFQCCGLSNAGYLDWGKNEYFNISSPSVERGGVPYSCCKNATDISSGLVNIMCGYHIQQLSVAAASKKIWTSGCIEIVRVWAERNLYTIAGVALGAAFSQLFVIYLAKTLEGQIELQKSRWS</sequence>
<dbReference type="Gene3D" id="1.10.1450.10">
    <property type="entry name" value="Tetraspanin"/>
    <property type="match status" value="1"/>
</dbReference>
<keyword evidence="11" id="KW-1015">Disulfide bond</keyword>